<dbReference type="EMBL" id="SNSC02000009">
    <property type="protein sequence ID" value="TID21580.1"/>
    <property type="molecule type" value="Genomic_DNA"/>
</dbReference>
<proteinExistence type="inferred from homology"/>
<feature type="domain" description="Mon2/Sec7/BIG1-like dimerisation and cyclophilin-binding" evidence="7">
    <location>
        <begin position="49"/>
        <end position="116"/>
    </location>
</feature>
<evidence type="ECO:0000256" key="2">
    <source>
        <dbReference type="ARBA" id="ARBA00022448"/>
    </source>
</evidence>
<name>A0A4Z1P1H3_9PEZI</name>
<evidence type="ECO:0000259" key="7">
    <source>
        <dbReference type="Pfam" id="PF16213"/>
    </source>
</evidence>
<evidence type="ECO:0000256" key="4">
    <source>
        <dbReference type="SAM" id="MobiDB-lite"/>
    </source>
</evidence>
<evidence type="ECO:0000259" key="5">
    <source>
        <dbReference type="Pfam" id="PF12783"/>
    </source>
</evidence>
<dbReference type="Proteomes" id="UP000298493">
    <property type="component" value="Unassembled WGS sequence"/>
</dbReference>
<evidence type="ECO:0000313" key="9">
    <source>
        <dbReference type="Proteomes" id="UP000298493"/>
    </source>
</evidence>
<keyword evidence="3" id="KW-0653">Protein transport</keyword>
<feature type="region of interest" description="Disordered" evidence="4">
    <location>
        <begin position="708"/>
        <end position="738"/>
    </location>
</feature>
<dbReference type="InterPro" id="IPR016024">
    <property type="entry name" value="ARM-type_fold"/>
</dbReference>
<protein>
    <recommendedName>
        <fullName evidence="10">Endosomal peripheral membrane protein</fullName>
    </recommendedName>
</protein>
<dbReference type="SUPFAM" id="SSF48371">
    <property type="entry name" value="ARM repeat"/>
    <property type="match status" value="2"/>
</dbReference>
<sequence length="1624" mass="178566">MTANILSAELTALALESKRKLPELRTAADQSLQDLKSLPSTSEVQLGGGLDVQLKVLQALPPLLQNYPDDIRGGLLFTLLQTCSILQTSKTSSVSSTATATLQQLFSALFEKLGDEDIKALEFPTVAEVPGENGSISVRAVAYDTYRVFQDLVLMITGNKLQYVRFSPMAEPASLELVETILVSHAARISTHPELAHTIRLTLLPFLINTFAEKRSFSITVRVTRLLYLIVRNHLDLFSSECETILNSFNHVIEQADIPSWKKVLCMEVFRGIFAEPRLILQAYAAFDQQKDGKSIIRSCTASFVRLASEKPALIGMSQQSTVPVGNYFQREANPDSSTDPNSLAGAEGTAGVSTASVPGISNQWSSIRIPCIDQLDKSDAPTLPETYIYSLVLSCLNNLAESLAKFILPLTVQHSSKSKKKNRIQIVEEEETSADTGDQASSSLKRSHSYKKRSVPVNPLLLENHPALNAIQTAAKLVDDCWPAILASCSTFFYASLDSEHYRALVRAFQKFAQVAGLLRMSTPRDAFLTTLGKAAVPSHVLASSGSVPHSAQSPNHAKGGFMNVENLVSQAVNQASTLLPDRGRRTSIDSGEPTLSSRNLLCLRALLNLAIALGPTLETSWSIIFETLQQADKVMASSSLRPVMIRQGSQTTVSSSGEAPQLHVIASEINAIQAAVSRLFESTVDFPNDSFVQILRSLCLFVDVKQPSEEPKSTPPPTPGGQHRRISSFSRSSITSDSTDKDFIFALSKIRELVSGNVDRFTTNDPAESGWELFISTTTAVAMQRDNPSTARLLAAELLSRLTRDTINFSAEEEAEKQNEVQCRSLSALSLLCNTITRRPHQSDDTANEVHSIALETLRAILEQTGDSLTEGWTSVFSVIGSVFESAQITETPSRSSLCTVSLGRSAFGSVQLICSDFLSFVPDSCLLTLVETIYQFSNQVQDLNVSLTTTTLFWKLSDLLYSQTTKESLDELSNGVHHGSDISAEAMGEELRDYARKESKAALWVLLLRRVSDMTTDPREEVRTGAIHTILRIFDNHGDEISSDAWQLCLWTILLPMLKSDADVYHGLTPTTDGPYSDDLVSIVKGHIVTSKLMLEGSNKLIASYLPAIAQCSQFQRIWQRLMETLTAYLGCYIQDLNAAVYASLTELLSNVPKPKAIGSESVQRAAGIWARHFPESNPHPVSNADQEALEAYVRSLKEVYRLTESDIKPEAIRHIADNLELAVRRPKLPSFSSDMDSLTKLQREVLGCLSMLRTDLEGGPATICGLLARFVGLPFEAGKGEMESTGLTFVAFAKASMELAQTFVAQHASCDGIFENSLLMLITNLELPIGRKYQWQKQGKAPCLWQKATSTLLIVLEQTVPRMFDVGLGVEQSQKYWEAVVQCGRGITRADIDSAPSSTPIFEHEDFDVASLIKYNSLIIPALGSTSIPDTTRRKYTRALFESSLIHAAQDCEIPNLDSEPLKDLCAIRFGKTYDPDPTIRGVMAYQAFNDLISLSAKHDSSPPRVKLAQAATPYLLLRAALPLKAYIADQPLRGKYMPQPQSEREELLFVLRRMTELFTEPKAIPEAEGVKSNGKRHLMRLYPLVVKVLDVAGRTARPDEDIIDAAKGLLDMVGMEFKI</sequence>
<accession>A0A4Z1P1H3</accession>
<reference evidence="8 9" key="1">
    <citation type="submission" date="2019-04" db="EMBL/GenBank/DDBJ databases">
        <title>High contiguity whole genome sequence and gene annotation resource for two Venturia nashicola isolates.</title>
        <authorList>
            <person name="Prokchorchik M."/>
            <person name="Won K."/>
            <person name="Lee Y."/>
            <person name="Choi E.D."/>
            <person name="Segonzac C."/>
            <person name="Sohn K.H."/>
        </authorList>
    </citation>
    <scope>NUCLEOTIDE SEQUENCE [LARGE SCALE GENOMIC DNA]</scope>
    <source>
        <strain evidence="8 9">PRI2</strain>
    </source>
</reference>
<feature type="compositionally biased region" description="Polar residues" evidence="4">
    <location>
        <begin position="435"/>
        <end position="445"/>
    </location>
</feature>
<dbReference type="Pfam" id="PF16213">
    <property type="entry name" value="DCB"/>
    <property type="match status" value="1"/>
</dbReference>
<feature type="region of interest" description="Disordered" evidence="4">
    <location>
        <begin position="329"/>
        <end position="351"/>
    </location>
</feature>
<keyword evidence="2" id="KW-0813">Transport</keyword>
<dbReference type="Pfam" id="PF12783">
    <property type="entry name" value="Sec7-like_HUS"/>
    <property type="match status" value="1"/>
</dbReference>
<dbReference type="InterPro" id="IPR032691">
    <property type="entry name" value="Mon2/Sec7/BIG1-like_HUS"/>
</dbReference>
<feature type="domain" description="Mon2 C-terminal" evidence="6">
    <location>
        <begin position="919"/>
        <end position="1062"/>
    </location>
</feature>
<keyword evidence="9" id="KW-1185">Reference proteome</keyword>
<evidence type="ECO:0000259" key="6">
    <source>
        <dbReference type="Pfam" id="PF16206"/>
    </source>
</evidence>
<dbReference type="PANTHER" id="PTHR10663:SF333">
    <property type="entry name" value="PROTEIN MON2 HOMOLOG"/>
    <property type="match status" value="1"/>
</dbReference>
<organism evidence="8 9">
    <name type="scientific">Venturia nashicola</name>
    <dbReference type="NCBI Taxonomy" id="86259"/>
    <lineage>
        <taxon>Eukaryota</taxon>
        <taxon>Fungi</taxon>
        <taxon>Dikarya</taxon>
        <taxon>Ascomycota</taxon>
        <taxon>Pezizomycotina</taxon>
        <taxon>Dothideomycetes</taxon>
        <taxon>Pleosporomycetidae</taxon>
        <taxon>Venturiales</taxon>
        <taxon>Venturiaceae</taxon>
        <taxon>Venturia</taxon>
    </lineage>
</organism>
<evidence type="ECO:0000256" key="1">
    <source>
        <dbReference type="ARBA" id="ARBA00008144"/>
    </source>
</evidence>
<evidence type="ECO:0008006" key="10">
    <source>
        <dbReference type="Google" id="ProtNLM"/>
    </source>
</evidence>
<comment type="caution">
    <text evidence="8">The sequence shown here is derived from an EMBL/GenBank/DDBJ whole genome shotgun (WGS) entry which is preliminary data.</text>
</comment>
<feature type="region of interest" description="Disordered" evidence="4">
    <location>
        <begin position="420"/>
        <end position="452"/>
    </location>
</feature>
<dbReference type="Pfam" id="PF16206">
    <property type="entry name" value="Mon2_C"/>
    <property type="match status" value="1"/>
</dbReference>
<gene>
    <name evidence="8" type="ORF">E6O75_ATG04975</name>
</gene>
<feature type="compositionally biased region" description="Low complexity" evidence="4">
    <location>
        <begin position="729"/>
        <end position="738"/>
    </location>
</feature>
<feature type="domain" description="Mon2/Sec7/BIG1-like HUS" evidence="5">
    <location>
        <begin position="142"/>
        <end position="296"/>
    </location>
</feature>
<dbReference type="GO" id="GO:0015031">
    <property type="term" value="P:protein transport"/>
    <property type="evidence" value="ECO:0007669"/>
    <property type="project" value="UniProtKB-KW"/>
</dbReference>
<comment type="similarity">
    <text evidence="1">Belongs to the MON2 family.</text>
</comment>
<dbReference type="PANTHER" id="PTHR10663">
    <property type="entry name" value="GUANYL-NUCLEOTIDE EXCHANGE FACTOR"/>
    <property type="match status" value="1"/>
</dbReference>
<dbReference type="STRING" id="86259.A0A4Z1P1H3"/>
<dbReference type="InterPro" id="IPR032629">
    <property type="entry name" value="DCB_dom"/>
</dbReference>
<dbReference type="GO" id="GO:0005794">
    <property type="term" value="C:Golgi apparatus"/>
    <property type="evidence" value="ECO:0007669"/>
    <property type="project" value="UniProtKB-ARBA"/>
</dbReference>
<dbReference type="InterPro" id="IPR032817">
    <property type="entry name" value="Mon2_C"/>
</dbReference>
<evidence type="ECO:0000313" key="8">
    <source>
        <dbReference type="EMBL" id="TID21580.1"/>
    </source>
</evidence>
<evidence type="ECO:0000256" key="3">
    <source>
        <dbReference type="ARBA" id="ARBA00022927"/>
    </source>
</evidence>